<evidence type="ECO:0000256" key="3">
    <source>
        <dbReference type="ARBA" id="ARBA00022630"/>
    </source>
</evidence>
<dbReference type="Pfam" id="PF01565">
    <property type="entry name" value="FAD_binding_4"/>
    <property type="match status" value="1"/>
</dbReference>
<keyword evidence="5" id="KW-0560">Oxidoreductase</keyword>
<dbReference type="InterPro" id="IPR006094">
    <property type="entry name" value="Oxid_FAD_bind_N"/>
</dbReference>
<gene>
    <name evidence="7" type="ORF">BG006_011110</name>
</gene>
<name>A0A9P5ST79_9FUNG</name>
<dbReference type="GO" id="GO:0071949">
    <property type="term" value="F:FAD binding"/>
    <property type="evidence" value="ECO:0007669"/>
    <property type="project" value="InterPro"/>
</dbReference>
<evidence type="ECO:0000256" key="4">
    <source>
        <dbReference type="ARBA" id="ARBA00022827"/>
    </source>
</evidence>
<evidence type="ECO:0000259" key="6">
    <source>
        <dbReference type="PROSITE" id="PS51387"/>
    </source>
</evidence>
<evidence type="ECO:0000313" key="7">
    <source>
        <dbReference type="EMBL" id="KAF9335597.1"/>
    </source>
</evidence>
<comment type="similarity">
    <text evidence="2">Belongs to the oxygen-dependent FAD-linked oxidoreductase family.</text>
</comment>
<comment type="cofactor">
    <cofactor evidence="1">
        <name>FAD</name>
        <dbReference type="ChEBI" id="CHEBI:57692"/>
    </cofactor>
</comment>
<keyword evidence="4" id="KW-0274">FAD</keyword>
<dbReference type="InterPro" id="IPR036318">
    <property type="entry name" value="FAD-bd_PCMH-like_sf"/>
</dbReference>
<dbReference type="PROSITE" id="PS51387">
    <property type="entry name" value="FAD_PCMH"/>
    <property type="match status" value="1"/>
</dbReference>
<protein>
    <recommendedName>
        <fullName evidence="6">FAD-binding PCMH-type domain-containing protein</fullName>
    </recommendedName>
</protein>
<feature type="domain" description="FAD-binding PCMH-type" evidence="6">
    <location>
        <begin position="39"/>
        <end position="216"/>
    </location>
</feature>
<evidence type="ECO:0000256" key="5">
    <source>
        <dbReference type="ARBA" id="ARBA00023002"/>
    </source>
</evidence>
<proteinExistence type="inferred from homology"/>
<evidence type="ECO:0000256" key="2">
    <source>
        <dbReference type="ARBA" id="ARBA00005466"/>
    </source>
</evidence>
<keyword evidence="3" id="KW-0285">Flavoprotein</keyword>
<accession>A0A9P5ST79</accession>
<comment type="caution">
    <text evidence="7">The sequence shown here is derived from an EMBL/GenBank/DDBJ whole genome shotgun (WGS) entry which is preliminary data.</text>
</comment>
<keyword evidence="8" id="KW-1185">Reference proteome</keyword>
<dbReference type="Gene3D" id="3.30.465.10">
    <property type="match status" value="1"/>
</dbReference>
<dbReference type="InterPro" id="IPR016166">
    <property type="entry name" value="FAD-bd_PCMH"/>
</dbReference>
<organism evidence="7 8">
    <name type="scientific">Podila minutissima</name>
    <dbReference type="NCBI Taxonomy" id="64525"/>
    <lineage>
        <taxon>Eukaryota</taxon>
        <taxon>Fungi</taxon>
        <taxon>Fungi incertae sedis</taxon>
        <taxon>Mucoromycota</taxon>
        <taxon>Mortierellomycotina</taxon>
        <taxon>Mortierellomycetes</taxon>
        <taxon>Mortierellales</taxon>
        <taxon>Mortierellaceae</taxon>
        <taxon>Podila</taxon>
    </lineage>
</organism>
<dbReference type="InterPro" id="IPR050416">
    <property type="entry name" value="FAD-linked_Oxidoreductase"/>
</dbReference>
<dbReference type="InterPro" id="IPR016169">
    <property type="entry name" value="FAD-bd_PCMH_sub2"/>
</dbReference>
<dbReference type="EMBL" id="JAAAUY010000093">
    <property type="protein sequence ID" value="KAF9335597.1"/>
    <property type="molecule type" value="Genomic_DNA"/>
</dbReference>
<dbReference type="PANTHER" id="PTHR42973">
    <property type="entry name" value="BINDING OXIDOREDUCTASE, PUTATIVE (AFU_ORTHOLOGUE AFUA_1G17690)-RELATED"/>
    <property type="match status" value="1"/>
</dbReference>
<dbReference type="SUPFAM" id="SSF56176">
    <property type="entry name" value="FAD-binding/transporter-associated domain-like"/>
    <property type="match status" value="1"/>
</dbReference>
<sequence>MHVPPPPEGFQGRNVRRGVDEGYDGAVYQYAYSSHRDEELIQPRAVIYPTDDSDVFKAMDYATKYKLGIAIRTGGHSYCGSSSTNGYNLQLDLSQTYTDFTWDNVDHTQVTLGVSITLSRLQSKLRHKNRFIPTGQCSYVNLGGHLHTGGYGQLTRSFGLLADYIQKIRIITANPPEARWVDRNVAEDKKLFRAILGGSPGNFGVVTDVTLNVLRDEDHPLSRGLRCVFLYKEETLKKLLDVLVEQDDDDNTPGDYDFIISLMSKREEEEDRPAAVIVVFAQWANLRGPGQEYNPEFFNKIREAGGGRAHMLPFHGLKLDDEQMAMSGLCSHWVFDMVREYQLPYYKRLYMSDSRSIDLKEKDWPTWAAKRVQALEGNIDDGLYIGGQFQYCGGHQSRLRIKDRDNLTSLSWRDSNFGCTLDAFYDYPGDFMQRKALRSEPESKASRDALARVKKAAKEWVEKNDKEGIAEQRFTKEDRRLFWGAYDQDLVATRKFYYDQEPHKYDELSTLKQQLDPNYIFTANKFSIGPHPPRLMQKVSLANVIDYQIEHSGTRPTTIK</sequence>
<reference evidence="7" key="1">
    <citation type="journal article" date="2020" name="Fungal Divers.">
        <title>Resolving the Mortierellaceae phylogeny through synthesis of multi-gene phylogenetics and phylogenomics.</title>
        <authorList>
            <person name="Vandepol N."/>
            <person name="Liber J."/>
            <person name="Desiro A."/>
            <person name="Na H."/>
            <person name="Kennedy M."/>
            <person name="Barry K."/>
            <person name="Grigoriev I.V."/>
            <person name="Miller A.N."/>
            <person name="O'Donnell K."/>
            <person name="Stajich J.E."/>
            <person name="Bonito G."/>
        </authorList>
    </citation>
    <scope>NUCLEOTIDE SEQUENCE</scope>
    <source>
        <strain evidence="7">NVP1</strain>
    </source>
</reference>
<dbReference type="GO" id="GO:0016491">
    <property type="term" value="F:oxidoreductase activity"/>
    <property type="evidence" value="ECO:0007669"/>
    <property type="project" value="UniProtKB-KW"/>
</dbReference>
<evidence type="ECO:0000256" key="1">
    <source>
        <dbReference type="ARBA" id="ARBA00001974"/>
    </source>
</evidence>
<evidence type="ECO:0000313" key="8">
    <source>
        <dbReference type="Proteomes" id="UP000696485"/>
    </source>
</evidence>
<dbReference type="Proteomes" id="UP000696485">
    <property type="component" value="Unassembled WGS sequence"/>
</dbReference>
<dbReference type="AlphaFoldDB" id="A0A9P5ST79"/>
<dbReference type="PANTHER" id="PTHR42973:SF39">
    <property type="entry name" value="FAD-BINDING PCMH-TYPE DOMAIN-CONTAINING PROTEIN"/>
    <property type="match status" value="1"/>
</dbReference>